<comment type="caution">
    <text evidence="8">The sequence shown here is derived from an EMBL/GenBank/DDBJ whole genome shotgun (WGS) entry which is preliminary data.</text>
</comment>
<dbReference type="GO" id="GO:0007165">
    <property type="term" value="P:signal transduction"/>
    <property type="evidence" value="ECO:0007669"/>
    <property type="project" value="UniProtKB-KW"/>
</dbReference>
<dbReference type="PANTHER" id="PTHR43531:SF11">
    <property type="entry name" value="METHYL-ACCEPTING CHEMOTAXIS PROTEIN 3"/>
    <property type="match status" value="1"/>
</dbReference>
<keyword evidence="2" id="KW-0145">Chemotaxis</keyword>
<evidence type="ECO:0000256" key="5">
    <source>
        <dbReference type="SAM" id="Coils"/>
    </source>
</evidence>
<reference evidence="8 9" key="1">
    <citation type="submission" date="2018-05" db="EMBL/GenBank/DDBJ databases">
        <title>Genomic Encyclopedia of Type Strains, Phase IV (KMG-IV): sequencing the most valuable type-strain genomes for metagenomic binning, comparative biology and taxonomic classification.</title>
        <authorList>
            <person name="Goeker M."/>
        </authorList>
    </citation>
    <scope>NUCLEOTIDE SEQUENCE [LARGE SCALE GENOMIC DNA]</scope>
    <source>
        <strain evidence="8 9">DSM 16791</strain>
    </source>
</reference>
<dbReference type="OrthoDB" id="3289104at2"/>
<comment type="similarity">
    <text evidence="3">Belongs to the methyl-accepting chemotaxis (MCP) protein family.</text>
</comment>
<name>A0A317PV88_9HYPH</name>
<evidence type="ECO:0000256" key="3">
    <source>
        <dbReference type="ARBA" id="ARBA00029447"/>
    </source>
</evidence>
<dbReference type="InterPro" id="IPR004090">
    <property type="entry name" value="Chemotax_Me-accpt_rcpt"/>
</dbReference>
<protein>
    <submittedName>
        <fullName evidence="8">Methyl-accepting chemotaxis protein</fullName>
    </submittedName>
</protein>
<keyword evidence="9" id="KW-1185">Reference proteome</keyword>
<sequence length="505" mass="53897">MGSASSKSEELKERLDFINFNSEQKAALLAVRPSVVKSLDGALNKFYAKAKSHPLTKKFFNDDAHIAHAKERQVKHWELIASAQYDDSYVDAVSKIGQVHARLGLEPRWYIGGYALILEAIIRDVVASEEKSGGFSFRKKSTKVADGLAAVVKAALIDMDYAITVYLDVLAAERATAEAERARLQAGQDEALAALDQALTLLSGGDLTASISKPLTAEFEKLKSNFNTSVSALNGTLADVIAGTQQSSADTRELSQATDEMAKRIEQQAAALEETAAAIDQITVIAKQSASRTRDAQEVARSSADEAVKSGETVGEAIAAMSKIEDSSKKITQIISVIDEISFQTNLLALNAGVEAARAGEAGRGFAVVAQEVRELAQRSANAAKEIKTLIEVSTHDVVTGVSLVNRTGEALSRIGTQVRSINEHIGSIAQSAQEQSSAIAEINSAVNSMDQMTQQNAAMVEETNASTQNLMVINGNLAELVSRFRVSGAAGHSGQAQSQQRRYG</sequence>
<evidence type="ECO:0000259" key="6">
    <source>
        <dbReference type="PROSITE" id="PS50111"/>
    </source>
</evidence>
<dbReference type="InterPro" id="IPR012292">
    <property type="entry name" value="Globin/Proto"/>
</dbReference>
<dbReference type="Proteomes" id="UP000246352">
    <property type="component" value="Unassembled WGS sequence"/>
</dbReference>
<dbReference type="SUPFAM" id="SSF58104">
    <property type="entry name" value="Methyl-accepting chemotaxis protein (MCP) signaling domain"/>
    <property type="match status" value="1"/>
</dbReference>
<dbReference type="GO" id="GO:0004888">
    <property type="term" value="F:transmembrane signaling receptor activity"/>
    <property type="evidence" value="ECO:0007669"/>
    <property type="project" value="InterPro"/>
</dbReference>
<dbReference type="GO" id="GO:0016020">
    <property type="term" value="C:membrane"/>
    <property type="evidence" value="ECO:0007669"/>
    <property type="project" value="UniProtKB-SubCell"/>
</dbReference>
<dbReference type="AlphaFoldDB" id="A0A317PV88"/>
<dbReference type="GO" id="GO:0020037">
    <property type="term" value="F:heme binding"/>
    <property type="evidence" value="ECO:0007669"/>
    <property type="project" value="InterPro"/>
</dbReference>
<dbReference type="GO" id="GO:0019825">
    <property type="term" value="F:oxygen binding"/>
    <property type="evidence" value="ECO:0007669"/>
    <property type="project" value="InterPro"/>
</dbReference>
<dbReference type="FunFam" id="1.10.287.950:FF:000001">
    <property type="entry name" value="Methyl-accepting chemotaxis sensory transducer"/>
    <property type="match status" value="1"/>
</dbReference>
<dbReference type="InterPro" id="IPR044398">
    <property type="entry name" value="Globin-sensor_dom"/>
</dbReference>
<evidence type="ECO:0000256" key="2">
    <source>
        <dbReference type="ARBA" id="ARBA00022500"/>
    </source>
</evidence>
<dbReference type="GO" id="GO:0006935">
    <property type="term" value="P:chemotaxis"/>
    <property type="evidence" value="ECO:0007669"/>
    <property type="project" value="UniProtKB-KW"/>
</dbReference>
<dbReference type="SMART" id="SM00283">
    <property type="entry name" value="MA"/>
    <property type="match status" value="1"/>
</dbReference>
<dbReference type="CDD" id="cd11386">
    <property type="entry name" value="MCP_signal"/>
    <property type="match status" value="1"/>
</dbReference>
<dbReference type="SUPFAM" id="SSF46458">
    <property type="entry name" value="Globin-like"/>
    <property type="match status" value="1"/>
</dbReference>
<evidence type="ECO:0000256" key="4">
    <source>
        <dbReference type="PROSITE-ProRule" id="PRU00284"/>
    </source>
</evidence>
<organism evidence="8 9">
    <name type="scientific">Hoeflea marina</name>
    <dbReference type="NCBI Taxonomy" id="274592"/>
    <lineage>
        <taxon>Bacteria</taxon>
        <taxon>Pseudomonadati</taxon>
        <taxon>Pseudomonadota</taxon>
        <taxon>Alphaproteobacteria</taxon>
        <taxon>Hyphomicrobiales</taxon>
        <taxon>Rhizobiaceae</taxon>
        <taxon>Hoeflea</taxon>
    </lineage>
</organism>
<dbReference type="InterPro" id="IPR003660">
    <property type="entry name" value="HAMP_dom"/>
</dbReference>
<dbReference type="Pfam" id="PF11563">
    <property type="entry name" value="Protoglobin"/>
    <property type="match status" value="1"/>
</dbReference>
<dbReference type="Gene3D" id="1.10.287.950">
    <property type="entry name" value="Methyl-accepting chemotaxis protein"/>
    <property type="match status" value="1"/>
</dbReference>
<gene>
    <name evidence="8" type="ORF">DFR52_1011304</name>
</gene>
<dbReference type="InterPro" id="IPR004089">
    <property type="entry name" value="MCPsignal_dom"/>
</dbReference>
<dbReference type="CDD" id="cd01068">
    <property type="entry name" value="globin_sensor"/>
    <property type="match status" value="1"/>
</dbReference>
<dbReference type="InterPro" id="IPR051310">
    <property type="entry name" value="MCP_chemotaxis"/>
</dbReference>
<dbReference type="RefSeq" id="WP_110031024.1">
    <property type="nucleotide sequence ID" value="NZ_QGTR01000001.1"/>
</dbReference>
<dbReference type="PRINTS" id="PR00260">
    <property type="entry name" value="CHEMTRNSDUCR"/>
</dbReference>
<feature type="domain" description="Methyl-accepting transducer" evidence="6">
    <location>
        <begin position="243"/>
        <end position="472"/>
    </location>
</feature>
<feature type="coiled-coil region" evidence="5">
    <location>
        <begin position="255"/>
        <end position="282"/>
    </location>
</feature>
<evidence type="ECO:0000313" key="8">
    <source>
        <dbReference type="EMBL" id="PWW04605.1"/>
    </source>
</evidence>
<evidence type="ECO:0000259" key="7">
    <source>
        <dbReference type="PROSITE" id="PS50885"/>
    </source>
</evidence>
<keyword evidence="4" id="KW-0807">Transducer</keyword>
<feature type="domain" description="HAMP" evidence="7">
    <location>
        <begin position="186"/>
        <end position="238"/>
    </location>
</feature>
<dbReference type="PANTHER" id="PTHR43531">
    <property type="entry name" value="PROTEIN ICFG"/>
    <property type="match status" value="1"/>
</dbReference>
<dbReference type="Pfam" id="PF00015">
    <property type="entry name" value="MCPsignal"/>
    <property type="match status" value="1"/>
</dbReference>
<keyword evidence="5" id="KW-0175">Coiled coil</keyword>
<proteinExistence type="inferred from homology"/>
<dbReference type="Gene3D" id="1.10.490.10">
    <property type="entry name" value="Globins"/>
    <property type="match status" value="1"/>
</dbReference>
<dbReference type="PROSITE" id="PS50111">
    <property type="entry name" value="CHEMOTAXIS_TRANSDUC_2"/>
    <property type="match status" value="1"/>
</dbReference>
<dbReference type="PROSITE" id="PS50885">
    <property type="entry name" value="HAMP"/>
    <property type="match status" value="1"/>
</dbReference>
<dbReference type="InterPro" id="IPR039379">
    <property type="entry name" value="Protoglobin_sensor_dom"/>
</dbReference>
<dbReference type="InterPro" id="IPR009050">
    <property type="entry name" value="Globin-like_sf"/>
</dbReference>
<evidence type="ECO:0000313" key="9">
    <source>
        <dbReference type="Proteomes" id="UP000246352"/>
    </source>
</evidence>
<evidence type="ECO:0000256" key="1">
    <source>
        <dbReference type="ARBA" id="ARBA00004370"/>
    </source>
</evidence>
<accession>A0A317PV88</accession>
<dbReference type="EMBL" id="QGTR01000001">
    <property type="protein sequence ID" value="PWW04605.1"/>
    <property type="molecule type" value="Genomic_DNA"/>
</dbReference>
<comment type="subcellular location">
    <subcellularLocation>
        <location evidence="1">Membrane</location>
    </subcellularLocation>
</comment>